<accession>A0A7W0CCK5</accession>
<dbReference type="EMBL" id="JACDUS010000018">
    <property type="protein sequence ID" value="MBA2883167.1"/>
    <property type="molecule type" value="Genomic_DNA"/>
</dbReference>
<evidence type="ECO:0000313" key="1">
    <source>
        <dbReference type="EMBL" id="MBA2883167.1"/>
    </source>
</evidence>
<sequence length="50" mass="6108">METEFEKRVDELETYQEKPILYLLLAFGDDNDWRIKHAYKIMRLTSKEEA</sequence>
<proteinExistence type="predicted"/>
<dbReference type="AlphaFoldDB" id="A0A7W0CCK5"/>
<dbReference type="Proteomes" id="UP000525298">
    <property type="component" value="Unassembled WGS sequence"/>
</dbReference>
<name>A0A7W0CCK5_9BACT</name>
<organism evidence="1 2">
    <name type="scientific">Desulfosalsimonas propionicica</name>
    <dbReference type="NCBI Taxonomy" id="332175"/>
    <lineage>
        <taxon>Bacteria</taxon>
        <taxon>Pseudomonadati</taxon>
        <taxon>Thermodesulfobacteriota</taxon>
        <taxon>Desulfobacteria</taxon>
        <taxon>Desulfobacterales</taxon>
        <taxon>Desulfosalsimonadaceae</taxon>
        <taxon>Desulfosalsimonas</taxon>
    </lineage>
</organism>
<keyword evidence="2" id="KW-1185">Reference proteome</keyword>
<protein>
    <submittedName>
        <fullName evidence="1">Uncharacterized protein</fullName>
    </submittedName>
</protein>
<reference evidence="1 2" key="1">
    <citation type="submission" date="2020-07" db="EMBL/GenBank/DDBJ databases">
        <title>Genomic Encyclopedia of Type Strains, Phase IV (KMG-IV): sequencing the most valuable type-strain genomes for metagenomic binning, comparative biology and taxonomic classification.</title>
        <authorList>
            <person name="Goeker M."/>
        </authorList>
    </citation>
    <scope>NUCLEOTIDE SEQUENCE [LARGE SCALE GENOMIC DNA]</scope>
    <source>
        <strain evidence="1 2">DSM 17721</strain>
    </source>
</reference>
<dbReference type="RefSeq" id="WP_181552781.1">
    <property type="nucleotide sequence ID" value="NZ_JACDUS010000018.1"/>
</dbReference>
<evidence type="ECO:0000313" key="2">
    <source>
        <dbReference type="Proteomes" id="UP000525298"/>
    </source>
</evidence>
<gene>
    <name evidence="1" type="ORF">HNR65_003528</name>
</gene>
<comment type="caution">
    <text evidence="1">The sequence shown here is derived from an EMBL/GenBank/DDBJ whole genome shotgun (WGS) entry which is preliminary data.</text>
</comment>